<comment type="caution">
    <text evidence="2">The sequence shown here is derived from an EMBL/GenBank/DDBJ whole genome shotgun (WGS) entry which is preliminary data.</text>
</comment>
<evidence type="ECO:0000313" key="3">
    <source>
        <dbReference type="Proteomes" id="UP000448038"/>
    </source>
</evidence>
<dbReference type="RefSeq" id="WP_155655627.1">
    <property type="nucleotide sequence ID" value="NZ_WOBN01000011.1"/>
</dbReference>
<evidence type="ECO:0008006" key="4">
    <source>
        <dbReference type="Google" id="ProtNLM"/>
    </source>
</evidence>
<feature type="transmembrane region" description="Helical" evidence="1">
    <location>
        <begin position="253"/>
        <end position="279"/>
    </location>
</feature>
<dbReference type="AlphaFoldDB" id="A0A844NZH8"/>
<keyword evidence="1" id="KW-0812">Transmembrane</keyword>
<sequence>MENTNKYIAENCSIIINSCDHYKDIWELFFSCLNEQWPECQVDIYLNTESENFEYKNLKFINIENEKRKNMAWGGRLVDTLSLINHKYAICLYDDFLVENRIDISQIKNCINWMEENEDIAVFYFFNNIGLNTKDGLYDGFELIGKRNDYRLNSAPALWRIETLMHLTGKQDNPWAWECFGTARTYSLVDRFYCAENTNEKIFDYKHELGGGIRRGKWVSSVVEPLIKKYNLKLNLNERGVSSELLSKDKYSLYWKVNFIITGFKMVGFKAFIFIISAVKTKLKTWIK</sequence>
<reference evidence="2 3" key="1">
    <citation type="submission" date="2019-11" db="EMBL/GenBank/DDBJ databases">
        <title>Using colonization assays and comparative genomics to discover symbiosis behaviors and factors in Vibrio fischeri.</title>
        <authorList>
            <person name="Bongrand C."/>
            <person name="Moriano-Gutierrez S."/>
            <person name="Arevalo P."/>
            <person name="Mcfall-Ngai M."/>
            <person name="Visick K."/>
            <person name="Polz M.F."/>
            <person name="Ruby E.G."/>
        </authorList>
    </citation>
    <scope>NUCLEOTIDE SEQUENCE [LARGE SCALE GENOMIC DNA]</scope>
    <source>
        <strain evidence="3">emors.4.1</strain>
    </source>
</reference>
<evidence type="ECO:0000313" key="2">
    <source>
        <dbReference type="EMBL" id="MUK49012.1"/>
    </source>
</evidence>
<evidence type="ECO:0000256" key="1">
    <source>
        <dbReference type="SAM" id="Phobius"/>
    </source>
</evidence>
<keyword evidence="1" id="KW-1133">Transmembrane helix</keyword>
<dbReference type="Proteomes" id="UP000448038">
    <property type="component" value="Unassembled WGS sequence"/>
</dbReference>
<accession>A0A844NZH8</accession>
<protein>
    <recommendedName>
        <fullName evidence="4">Glycosyltransferase</fullName>
    </recommendedName>
</protein>
<dbReference type="EMBL" id="WOBN01000011">
    <property type="protein sequence ID" value="MUK49012.1"/>
    <property type="molecule type" value="Genomic_DNA"/>
</dbReference>
<organism evidence="2 3">
    <name type="scientific">Aliivibrio fischeri</name>
    <name type="common">Vibrio fischeri</name>
    <dbReference type="NCBI Taxonomy" id="668"/>
    <lineage>
        <taxon>Bacteria</taxon>
        <taxon>Pseudomonadati</taxon>
        <taxon>Pseudomonadota</taxon>
        <taxon>Gammaproteobacteria</taxon>
        <taxon>Vibrionales</taxon>
        <taxon>Vibrionaceae</taxon>
        <taxon>Aliivibrio</taxon>
    </lineage>
</organism>
<keyword evidence="1" id="KW-0472">Membrane</keyword>
<gene>
    <name evidence="2" type="ORF">GNP88_07440</name>
</gene>
<proteinExistence type="predicted"/>
<name>A0A844NZH8_ALIFS</name>